<dbReference type="Gene3D" id="3.40.50.850">
    <property type="entry name" value="Isochorismatase-like"/>
    <property type="match status" value="1"/>
</dbReference>
<dbReference type="EMBL" id="JACRTP010000007">
    <property type="protein sequence ID" value="MBC8629653.1"/>
    <property type="molecule type" value="Genomic_DNA"/>
</dbReference>
<keyword evidence="5" id="KW-1185">Reference proteome</keyword>
<accession>A0ABR7PEJ3</accession>
<evidence type="ECO:0000313" key="5">
    <source>
        <dbReference type="Proteomes" id="UP000661649"/>
    </source>
</evidence>
<dbReference type="PANTHER" id="PTHR43540:SF6">
    <property type="entry name" value="ISOCHORISMATASE-LIKE DOMAIN-CONTAINING PROTEIN"/>
    <property type="match status" value="1"/>
</dbReference>
<dbReference type="Proteomes" id="UP000661649">
    <property type="component" value="Unassembled WGS sequence"/>
</dbReference>
<organism evidence="4 5">
    <name type="scientific">Blautia stercoris</name>
    <dbReference type="NCBI Taxonomy" id="871664"/>
    <lineage>
        <taxon>Bacteria</taxon>
        <taxon>Bacillati</taxon>
        <taxon>Bacillota</taxon>
        <taxon>Clostridia</taxon>
        <taxon>Lachnospirales</taxon>
        <taxon>Lachnospiraceae</taxon>
        <taxon>Blautia</taxon>
    </lineage>
</organism>
<comment type="similarity">
    <text evidence="1">Belongs to the isochorismatase family.</text>
</comment>
<reference evidence="4 5" key="1">
    <citation type="submission" date="2020-08" db="EMBL/GenBank/DDBJ databases">
        <title>Genome public.</title>
        <authorList>
            <person name="Liu C."/>
            <person name="Sun Q."/>
        </authorList>
    </citation>
    <scope>NUCLEOTIDE SEQUENCE [LARGE SCALE GENOMIC DNA]</scope>
    <source>
        <strain evidence="4 5">3_YM_SP_D4_24.mj</strain>
    </source>
</reference>
<sequence>MNKQLLENPLLLVIDMQNVYSNGQKWECSNFNRSLNQIKKLLESNTEEKIIFTKYIASDEPQGIWKNYNIENSDVNLDKWLNELVDDFKELQKKYKCYSKSVYSSYSIEQIRKAASDASCVVVTGVVAECCVLSTVMSLIDAGVYVIYLKDAVAGVNNETEEATIKVLEGLASLHLSIMTTEEYLQIKLN</sequence>
<dbReference type="RefSeq" id="WP_117457586.1">
    <property type="nucleotide sequence ID" value="NZ_JACRTP010000007.1"/>
</dbReference>
<keyword evidence="2" id="KW-0378">Hydrolase</keyword>
<proteinExistence type="inferred from homology"/>
<dbReference type="PANTHER" id="PTHR43540">
    <property type="entry name" value="PEROXYUREIDOACRYLATE/UREIDOACRYLATE AMIDOHYDROLASE-RELATED"/>
    <property type="match status" value="1"/>
</dbReference>
<feature type="domain" description="Isochorismatase-like" evidence="3">
    <location>
        <begin position="10"/>
        <end position="169"/>
    </location>
</feature>
<evidence type="ECO:0000313" key="4">
    <source>
        <dbReference type="EMBL" id="MBC8629653.1"/>
    </source>
</evidence>
<evidence type="ECO:0000256" key="1">
    <source>
        <dbReference type="ARBA" id="ARBA00006336"/>
    </source>
</evidence>
<dbReference type="InterPro" id="IPR050272">
    <property type="entry name" value="Isochorismatase-like_hydrls"/>
</dbReference>
<comment type="caution">
    <text evidence="4">The sequence shown here is derived from an EMBL/GenBank/DDBJ whole genome shotgun (WGS) entry which is preliminary data.</text>
</comment>
<evidence type="ECO:0000256" key="2">
    <source>
        <dbReference type="ARBA" id="ARBA00022801"/>
    </source>
</evidence>
<name>A0ABR7PEJ3_9FIRM</name>
<dbReference type="InterPro" id="IPR000868">
    <property type="entry name" value="Isochorismatase-like_dom"/>
</dbReference>
<protein>
    <submittedName>
        <fullName evidence="4">Isochorismatase family protein</fullName>
    </submittedName>
</protein>
<dbReference type="InterPro" id="IPR036380">
    <property type="entry name" value="Isochorismatase-like_sf"/>
</dbReference>
<dbReference type="SUPFAM" id="SSF52499">
    <property type="entry name" value="Isochorismatase-like hydrolases"/>
    <property type="match status" value="1"/>
</dbReference>
<dbReference type="Pfam" id="PF00857">
    <property type="entry name" value="Isochorismatase"/>
    <property type="match status" value="1"/>
</dbReference>
<evidence type="ECO:0000259" key="3">
    <source>
        <dbReference type="Pfam" id="PF00857"/>
    </source>
</evidence>
<gene>
    <name evidence="4" type="ORF">H8712_13740</name>
</gene>